<comment type="subcellular location">
    <subcellularLocation>
        <location evidence="1">Cytoplasm</location>
        <location evidence="1">Cytoskeleton</location>
    </subcellularLocation>
</comment>
<keyword evidence="9" id="KW-0009">Actin-binding</keyword>
<dbReference type="CDD" id="cd11808">
    <property type="entry name" value="SH3_Alpha_Spectrin"/>
    <property type="match status" value="1"/>
</dbReference>
<evidence type="ECO:0000256" key="12">
    <source>
        <dbReference type="SAM" id="Coils"/>
    </source>
</evidence>
<dbReference type="GO" id="GO:0045169">
    <property type="term" value="C:fusome"/>
    <property type="evidence" value="ECO:0007669"/>
    <property type="project" value="UniProtKB-ARBA"/>
</dbReference>
<dbReference type="InterPro" id="IPR002017">
    <property type="entry name" value="Spectrin_repeat"/>
</dbReference>
<sequence length="1679" mass="194358">MDQIPPPKEVKILETAEDIQERRQEVLSRYDNFKADARAKREKLEDSRRFQYFKRDADELESWILEKLQSASDENYKDPTNLQAKIQKHQAFEAEVAAHSNAIVVLDNTGREMINQNHYESETIRRRLEELHRLWEQLLSKLAEKGMKLQQALVLVQFIRHCDEVMFWINEKSAFLSTEEFGHDLEHVEVLQRKFDEFQKDMASQEYRVVEVNDLADKLLQDGHPERDQIVRRKEEVNTAWQKLKQMTLARQDKLYGAHEIQRFNRDSDETVAWIAEKDVVLSSDDYGRDLASVQALQRKHEGVERDLAALEDKVATLGKEADRLCAIHGDHADVIQAKRAEIEAYWQSLTAKAKERKEKLEESYSLHRFLSDYRDLVSWINDMKAIISADELAKDVAGAEALLERHQEHRGEIDAREDSFAAVAEAGNSLLERDHYASDEVKEKLAMLENDKKSLIALWDERRILYEQCMDLQLFYRDTEQADTWMAKREAFLANEDLGDSLDSVESLMKKHEDFEKSLAAHEEKIKALDEFATKLIDGEHYAADDVAQRRAMLLERRQILKERSGIRRALLEDAYKLQQFERDCDETKGWINEKLKFATDESYLDPTNLGGKVQKHQNFEQELNANKSRMEEITSTGQELIEAKHYASPRIQSRMEEIVNLWETLVQATDKKNSKLQEALQQQQFNRTIEDIELWLSEIEGQLMSEDYGKDLTSVQNLQKKHALLESDVVSHQDRIEAITSTARQFVERGHFDADTIAHKQKILADRYAALQTPMAIRKQRLLDSLQVQQLFRDVEDEEAWIREKEPIAASTNRGRDLIGVQNLIKKHQAVLAEIHNHEARIQAVIEAGKQMMEDEHFASDEIRNRVNALNDHWEQLKEKSSQRKQDLEDSLQAHQYYADANEAESWMKEKEPIVNSTDYGKDEDSSEALLKKHEALMSDLIAFGNTIEALKEQAKNCRQQEPPVVDVTGRETVQALYDYTEKSAREVSMKKGDLLYLLNSNNKDWWKVEIHDRQGFVPAAYVKKVDAGLTASQQNLLDSNSISARQSQINQQYEHLLQLANERRNKLDETVKAYVLVREAAELAGWIKDKEMHAQVQDVGEDLEEVEVLQKKFDDFRTDLKANEVRLAEMNEIAMQLVSLGQTEAALKIQTQMQVLNTKWTSLQQLTNERATQLGSAHEVQRFHRDVDETKDWINEKDEALNNEDLGKDLRTVQALQRKHEGLERDLAALSDKIKQLDETANRLAATYPESTEQTLAKQREINTMWTQLTAKTNSRKEKLLDSYDLQRFLNDHRDLLAWINSMLGLVSSDELANDVTGAEALIERHQEHRTEIDARAGTFQALEQFGQQLLNSNHYASLEIQEKLEELNSTRADLERAWIDRRLQLDQNLELNLFYRDCEQAENWMSDREAFLASDVVDSNGDNVEALIKKHEDFDKAINVHEEKIATLQSLADQLIAREHYASKPIDEKRNQVLNRWHHLKDALIQKRSKLGESQTLQQFSRDADEIENWIAEKLQLATEESYKDPANIQSKHQKHQAFEAELAANADRIQAVLANGANLIEKRQCAGSEAAVQKRLESIADQWEFLTQKTTEKSLKLKEANKQRSYIAAVKDLDFWLGEVESLLTSEDAGKDLASVQNLMKKHQLVDADIQHHEDRINGNLLLWYLLSPLNEHF</sequence>
<evidence type="ECO:0000256" key="8">
    <source>
        <dbReference type="ARBA" id="ARBA00022860"/>
    </source>
</evidence>
<dbReference type="GO" id="GO:0048790">
    <property type="term" value="P:maintenance of presynaptic active zone structure"/>
    <property type="evidence" value="ECO:0007669"/>
    <property type="project" value="UniProtKB-ARBA"/>
</dbReference>
<keyword evidence="3 11" id="KW-0728">SH3 domain</keyword>
<dbReference type="GO" id="GO:0016199">
    <property type="term" value="P:axon midline choice point recognition"/>
    <property type="evidence" value="ECO:0007669"/>
    <property type="project" value="UniProtKB-ARBA"/>
</dbReference>
<dbReference type="PRINTS" id="PR00452">
    <property type="entry name" value="SH3DOMAIN"/>
</dbReference>
<dbReference type="GO" id="GO:0045170">
    <property type="term" value="C:spectrosome"/>
    <property type="evidence" value="ECO:0007669"/>
    <property type="project" value="UniProtKB-ARBA"/>
</dbReference>
<dbReference type="InterPro" id="IPR018159">
    <property type="entry name" value="Spectrin/alpha-actinin"/>
</dbReference>
<dbReference type="PROSITE" id="PS50002">
    <property type="entry name" value="SH3"/>
    <property type="match status" value="1"/>
</dbReference>
<feature type="domain" description="SH3" evidence="13">
    <location>
        <begin position="971"/>
        <end position="1030"/>
    </location>
</feature>
<dbReference type="Gene3D" id="1.20.58.60">
    <property type="match status" value="14"/>
</dbReference>
<dbReference type="GO" id="GO:0005856">
    <property type="term" value="C:cytoskeleton"/>
    <property type="evidence" value="ECO:0007669"/>
    <property type="project" value="UniProtKB-SubCell"/>
</dbReference>
<keyword evidence="4" id="KW-0117">Actin capping</keyword>
<keyword evidence="10" id="KW-0206">Cytoskeleton</keyword>
<keyword evidence="12" id="KW-0175">Coiled coil</keyword>
<dbReference type="SMART" id="SM00150">
    <property type="entry name" value="SPEC"/>
    <property type="match status" value="15"/>
</dbReference>
<dbReference type="PANTHER" id="PTHR11915">
    <property type="entry name" value="SPECTRIN/FILAMIN RELATED CYTOSKELETAL PROTEIN"/>
    <property type="match status" value="1"/>
</dbReference>
<dbReference type="Pfam" id="PF00018">
    <property type="entry name" value="SH3_1"/>
    <property type="match status" value="1"/>
</dbReference>
<dbReference type="GO" id="GO:0042062">
    <property type="term" value="P:long-term strengthening of neuromuscular junction"/>
    <property type="evidence" value="ECO:0007669"/>
    <property type="project" value="UniProtKB-ARBA"/>
</dbReference>
<keyword evidence="7" id="KW-0677">Repeat</keyword>
<dbReference type="GO" id="GO:0007274">
    <property type="term" value="P:neuromuscular synaptic transmission"/>
    <property type="evidence" value="ECO:0007669"/>
    <property type="project" value="UniProtKB-ARBA"/>
</dbReference>
<evidence type="ECO:0000256" key="3">
    <source>
        <dbReference type="ARBA" id="ARBA00022443"/>
    </source>
</evidence>
<proteinExistence type="inferred from homology"/>
<dbReference type="FunFam" id="1.20.58.60:FF:000007">
    <property type="entry name" value="Spectrin alpha chain non-erythrocytic 1"/>
    <property type="match status" value="2"/>
</dbReference>
<evidence type="ECO:0000256" key="1">
    <source>
        <dbReference type="ARBA" id="ARBA00004245"/>
    </source>
</evidence>
<dbReference type="FunFam" id="1.20.58.60:FF:000013">
    <property type="entry name" value="Spectrin alpha chain, non-erythrocytic 1"/>
    <property type="match status" value="2"/>
</dbReference>
<dbReference type="OrthoDB" id="6018565at2759"/>
<dbReference type="GO" id="GO:0008017">
    <property type="term" value="F:microtubule binding"/>
    <property type="evidence" value="ECO:0007669"/>
    <property type="project" value="UniProtKB-ARBA"/>
</dbReference>
<dbReference type="Proteomes" id="UP001152888">
    <property type="component" value="Unassembled WGS sequence"/>
</dbReference>
<protein>
    <recommendedName>
        <fullName evidence="13">SH3 domain-containing protein</fullName>
    </recommendedName>
</protein>
<accession>A0A9P0LHC2</accession>
<dbReference type="Gene3D" id="2.30.30.40">
    <property type="entry name" value="SH3 Domains"/>
    <property type="match status" value="1"/>
</dbReference>
<keyword evidence="6" id="KW-0597">Phosphoprotein</keyword>
<dbReference type="FunFam" id="1.20.58.60:FF:000006">
    <property type="entry name" value="Spectrin alpha chain, non-erythrocytic 1"/>
    <property type="match status" value="2"/>
</dbReference>
<evidence type="ECO:0000313" key="14">
    <source>
        <dbReference type="EMBL" id="CAH1995910.1"/>
    </source>
</evidence>
<evidence type="ECO:0000256" key="2">
    <source>
        <dbReference type="ARBA" id="ARBA00006826"/>
    </source>
</evidence>
<evidence type="ECO:0000256" key="11">
    <source>
        <dbReference type="PROSITE-ProRule" id="PRU00192"/>
    </source>
</evidence>
<dbReference type="Pfam" id="PF00435">
    <property type="entry name" value="Spectrin"/>
    <property type="match status" value="15"/>
</dbReference>
<dbReference type="FunFam" id="1.20.58.60:FF:000017">
    <property type="entry name" value="Spectrin alpha chain, non-erythrocytic 1"/>
    <property type="match status" value="1"/>
</dbReference>
<dbReference type="PRINTS" id="PR01887">
    <property type="entry name" value="SPECTRNALPHA"/>
</dbReference>
<keyword evidence="5" id="KW-0963">Cytoplasm</keyword>
<name>A0A9P0LHC2_ACAOB</name>
<dbReference type="GO" id="GO:0003779">
    <property type="term" value="F:actin binding"/>
    <property type="evidence" value="ECO:0007669"/>
    <property type="project" value="UniProtKB-KW"/>
</dbReference>
<dbReference type="SMART" id="SM00326">
    <property type="entry name" value="SH3"/>
    <property type="match status" value="1"/>
</dbReference>
<evidence type="ECO:0000256" key="10">
    <source>
        <dbReference type="ARBA" id="ARBA00023212"/>
    </source>
</evidence>
<dbReference type="GO" id="GO:0016328">
    <property type="term" value="C:lateral plasma membrane"/>
    <property type="evidence" value="ECO:0007669"/>
    <property type="project" value="UniProtKB-ARBA"/>
</dbReference>
<dbReference type="Gene3D" id="1.20.5.170">
    <property type="match status" value="1"/>
</dbReference>
<feature type="coiled-coil region" evidence="12">
    <location>
        <begin position="1216"/>
        <end position="1250"/>
    </location>
</feature>
<evidence type="ECO:0000256" key="7">
    <source>
        <dbReference type="ARBA" id="ARBA00022737"/>
    </source>
</evidence>
<dbReference type="InterPro" id="IPR001452">
    <property type="entry name" value="SH3_domain"/>
</dbReference>
<dbReference type="InterPro" id="IPR035825">
    <property type="entry name" value="Alpha_Spectrin_SH3"/>
</dbReference>
<dbReference type="EMBL" id="CAKOFQ010007243">
    <property type="protein sequence ID" value="CAH1995910.1"/>
    <property type="molecule type" value="Genomic_DNA"/>
</dbReference>
<dbReference type="InterPro" id="IPR036028">
    <property type="entry name" value="SH3-like_dom_sf"/>
</dbReference>
<dbReference type="FunFam" id="1.20.58.60:FF:000020">
    <property type="entry name" value="Spectrin alpha chain, non-erythrocytic 1"/>
    <property type="match status" value="4"/>
</dbReference>
<feature type="coiled-coil region" evidence="12">
    <location>
        <begin position="294"/>
        <end position="321"/>
    </location>
</feature>
<organism evidence="14 15">
    <name type="scientific">Acanthoscelides obtectus</name>
    <name type="common">Bean weevil</name>
    <name type="synonym">Bruchus obtectus</name>
    <dbReference type="NCBI Taxonomy" id="200917"/>
    <lineage>
        <taxon>Eukaryota</taxon>
        <taxon>Metazoa</taxon>
        <taxon>Ecdysozoa</taxon>
        <taxon>Arthropoda</taxon>
        <taxon>Hexapoda</taxon>
        <taxon>Insecta</taxon>
        <taxon>Pterygota</taxon>
        <taxon>Neoptera</taxon>
        <taxon>Endopterygota</taxon>
        <taxon>Coleoptera</taxon>
        <taxon>Polyphaga</taxon>
        <taxon>Cucujiformia</taxon>
        <taxon>Chrysomeloidea</taxon>
        <taxon>Chrysomelidae</taxon>
        <taxon>Bruchinae</taxon>
        <taxon>Bruchini</taxon>
        <taxon>Acanthoscelides</taxon>
    </lineage>
</organism>
<comment type="caution">
    <text evidence="14">The sequence shown here is derived from an EMBL/GenBank/DDBJ whole genome shotgun (WGS) entry which is preliminary data.</text>
</comment>
<dbReference type="GO" id="GO:0051693">
    <property type="term" value="P:actin filament capping"/>
    <property type="evidence" value="ECO:0007669"/>
    <property type="project" value="UniProtKB-KW"/>
</dbReference>
<dbReference type="GO" id="GO:0031594">
    <property type="term" value="C:neuromuscular junction"/>
    <property type="evidence" value="ECO:0007669"/>
    <property type="project" value="UniProtKB-ARBA"/>
</dbReference>
<comment type="similarity">
    <text evidence="2">Belongs to the spectrin family.</text>
</comment>
<keyword evidence="8" id="KW-0112">Calmodulin-binding</keyword>
<dbReference type="SUPFAM" id="SSF46966">
    <property type="entry name" value="Spectrin repeat"/>
    <property type="match status" value="12"/>
</dbReference>
<dbReference type="GO" id="GO:0007026">
    <property type="term" value="P:negative regulation of microtubule depolymerization"/>
    <property type="evidence" value="ECO:0007669"/>
    <property type="project" value="UniProtKB-ARBA"/>
</dbReference>
<dbReference type="CDD" id="cd00176">
    <property type="entry name" value="SPEC"/>
    <property type="match status" value="8"/>
</dbReference>
<gene>
    <name evidence="14" type="ORF">ACAOBT_LOCUS22915</name>
</gene>
<reference evidence="14" key="1">
    <citation type="submission" date="2022-03" db="EMBL/GenBank/DDBJ databases">
        <authorList>
            <person name="Sayadi A."/>
        </authorList>
    </citation>
    <scope>NUCLEOTIDE SEQUENCE</scope>
</reference>
<evidence type="ECO:0000259" key="13">
    <source>
        <dbReference type="PROSITE" id="PS50002"/>
    </source>
</evidence>
<dbReference type="SUPFAM" id="SSF50044">
    <property type="entry name" value="SH3-domain"/>
    <property type="match status" value="1"/>
</dbReference>
<feature type="coiled-coil region" evidence="12">
    <location>
        <begin position="823"/>
        <end position="893"/>
    </location>
</feature>
<keyword evidence="15" id="KW-1185">Reference proteome</keyword>
<evidence type="ECO:0000256" key="6">
    <source>
        <dbReference type="ARBA" id="ARBA00022553"/>
    </source>
</evidence>
<dbReference type="FunFam" id="2.30.30.40:FF:000154">
    <property type="entry name" value="Alpha spectrin, isoform C"/>
    <property type="match status" value="1"/>
</dbReference>
<evidence type="ECO:0000313" key="15">
    <source>
        <dbReference type="Proteomes" id="UP001152888"/>
    </source>
</evidence>
<dbReference type="GO" id="GO:0005516">
    <property type="term" value="F:calmodulin binding"/>
    <property type="evidence" value="ECO:0007669"/>
    <property type="project" value="UniProtKB-KW"/>
</dbReference>
<evidence type="ECO:0000256" key="9">
    <source>
        <dbReference type="ARBA" id="ARBA00023203"/>
    </source>
</evidence>
<evidence type="ECO:0000256" key="4">
    <source>
        <dbReference type="ARBA" id="ARBA00022467"/>
    </source>
</evidence>
<dbReference type="FunFam" id="1.20.58.60:FF:000272">
    <property type="entry name" value="Spectrin alpha chain, erythrocytic 1"/>
    <property type="match status" value="1"/>
</dbReference>
<evidence type="ECO:0000256" key="5">
    <source>
        <dbReference type="ARBA" id="ARBA00022490"/>
    </source>
</evidence>